<feature type="transmembrane region" description="Helical" evidence="1">
    <location>
        <begin position="127"/>
        <end position="144"/>
    </location>
</feature>
<reference evidence="2 3" key="1">
    <citation type="journal article" date="2013" name="Int. J. Syst. Evol. Microbiol.">
        <title>Ilumatobacter nonamiense sp. nov. and Ilumatobacter coccineum sp. nov., isolated from seashore sand.</title>
        <authorList>
            <person name="Matsumoto A."/>
            <person name="Kasai H."/>
            <person name="Matsuo Y."/>
            <person name="Shizuri Y."/>
            <person name="Ichikawa N."/>
            <person name="Fujita N."/>
            <person name="Omura S."/>
            <person name="Takahashi Y."/>
        </authorList>
    </citation>
    <scope>NUCLEOTIDE SEQUENCE [LARGE SCALE GENOMIC DNA]</scope>
    <source>
        <strain evidence="3">NBRC 103263 / KCTC 29153 / YM16-304</strain>
    </source>
</reference>
<feature type="transmembrane region" description="Helical" evidence="1">
    <location>
        <begin position="306"/>
        <end position="326"/>
    </location>
</feature>
<protein>
    <recommendedName>
        <fullName evidence="4">TIGR00341 family protein</fullName>
    </recommendedName>
</protein>
<feature type="transmembrane region" description="Helical" evidence="1">
    <location>
        <begin position="273"/>
        <end position="294"/>
    </location>
</feature>
<accession>A0A6C7E6S9</accession>
<keyword evidence="1" id="KW-0812">Transmembrane</keyword>
<evidence type="ECO:0000313" key="2">
    <source>
        <dbReference type="EMBL" id="BAN00885.1"/>
    </source>
</evidence>
<feature type="transmembrane region" description="Helical" evidence="1">
    <location>
        <begin position="151"/>
        <end position="169"/>
    </location>
</feature>
<evidence type="ECO:0000256" key="1">
    <source>
        <dbReference type="SAM" id="Phobius"/>
    </source>
</evidence>
<evidence type="ECO:0000313" key="3">
    <source>
        <dbReference type="Proteomes" id="UP000011863"/>
    </source>
</evidence>
<dbReference type="AlphaFoldDB" id="A0A6C7E6S9"/>
<feature type="transmembrane region" description="Helical" evidence="1">
    <location>
        <begin position="99"/>
        <end position="115"/>
    </location>
</feature>
<feature type="transmembrane region" description="Helical" evidence="1">
    <location>
        <begin position="247"/>
        <end position="267"/>
    </location>
</feature>
<gene>
    <name evidence="2" type="ORF">YM304_05710</name>
</gene>
<sequence length="544" mass="56357">MMIYRPPNVRVLVRPCRPMIDSSNADATESGPMPDLADQPSCRWWSVPVVWGIAAIGVAALIAATAPSSERPPERIATALVLAGATLSFFSWRGRHWRLFPFGIVSIVGGVLLRLDGPRFIEPVTRVGGIVVVIVGALASRWVLGRLGRLASAAAFSVFVAAATLFVYYDRELLSLALGVSGALAVVVAGTGLARARRDSELSAKHRFGEIMDRGARAIIERASDAAAGEPVRDKVLYTGAGWRSRVFRFVVLMSFASAIASLGVLADSTAVVIGAMLVAPLLTPFMGMSLSLVVGLTEELRRESFVALLGTAVAIGVGYLMSAMFGSGTDVASNAEIVSRTSPTLLDLVIALAAGAAGAYALSRRDVSDALPGVAVAIALVPPLAVVGITAQLGAADDAIGAFLLFGANAMAIIAMGALTFLVTGAAAAESKRRWTLDWWTIGLGAVAVVVFAALVINTAAVNEDAVTSERATAAIERWIGDRDYEVISVDVGGPVATIVLSGPSGPGDLDDLGSALALAVPDAESVDVRIAVTEQATLELDG</sequence>
<dbReference type="Pfam" id="PF04087">
    <property type="entry name" value="DUF389"/>
    <property type="match status" value="1"/>
</dbReference>
<keyword evidence="1" id="KW-0472">Membrane</keyword>
<feature type="transmembrane region" description="Helical" evidence="1">
    <location>
        <begin position="44"/>
        <end position="64"/>
    </location>
</feature>
<feature type="transmembrane region" description="Helical" evidence="1">
    <location>
        <begin position="175"/>
        <end position="196"/>
    </location>
</feature>
<feature type="transmembrane region" description="Helical" evidence="1">
    <location>
        <begin position="346"/>
        <end position="363"/>
    </location>
</feature>
<feature type="transmembrane region" description="Helical" evidence="1">
    <location>
        <begin position="401"/>
        <end position="428"/>
    </location>
</feature>
<dbReference type="PANTHER" id="PTHR20992">
    <property type="entry name" value="AT15442P-RELATED"/>
    <property type="match status" value="1"/>
</dbReference>
<proteinExistence type="predicted"/>
<dbReference type="InterPro" id="IPR005240">
    <property type="entry name" value="DUF389"/>
</dbReference>
<organism evidence="2 3">
    <name type="scientific">Ilumatobacter coccineus (strain NBRC 103263 / KCTC 29153 / YM16-304)</name>
    <dbReference type="NCBI Taxonomy" id="1313172"/>
    <lineage>
        <taxon>Bacteria</taxon>
        <taxon>Bacillati</taxon>
        <taxon>Actinomycetota</taxon>
        <taxon>Acidimicrobiia</taxon>
        <taxon>Acidimicrobiales</taxon>
        <taxon>Ilumatobacteraceae</taxon>
        <taxon>Ilumatobacter</taxon>
    </lineage>
</organism>
<dbReference type="EMBL" id="AP012057">
    <property type="protein sequence ID" value="BAN00885.1"/>
    <property type="molecule type" value="Genomic_DNA"/>
</dbReference>
<keyword evidence="1" id="KW-1133">Transmembrane helix</keyword>
<dbReference type="Proteomes" id="UP000011863">
    <property type="component" value="Chromosome"/>
</dbReference>
<feature type="transmembrane region" description="Helical" evidence="1">
    <location>
        <begin position="76"/>
        <end position="92"/>
    </location>
</feature>
<name>A0A6C7E6S9_ILUCY</name>
<dbReference type="PANTHER" id="PTHR20992:SF9">
    <property type="entry name" value="AT15442P-RELATED"/>
    <property type="match status" value="1"/>
</dbReference>
<feature type="transmembrane region" description="Helical" evidence="1">
    <location>
        <begin position="375"/>
        <end position="395"/>
    </location>
</feature>
<dbReference type="KEGG" id="aym:YM304_05710"/>
<feature type="transmembrane region" description="Helical" evidence="1">
    <location>
        <begin position="440"/>
        <end position="462"/>
    </location>
</feature>
<keyword evidence="3" id="KW-1185">Reference proteome</keyword>
<evidence type="ECO:0008006" key="4">
    <source>
        <dbReference type="Google" id="ProtNLM"/>
    </source>
</evidence>